<feature type="chain" id="PRO_5041664211" evidence="6">
    <location>
        <begin position="18"/>
        <end position="425"/>
    </location>
</feature>
<comment type="subcellular location">
    <subcellularLocation>
        <location evidence="1">Membrane</location>
        <topology evidence="1">Multi-pass membrane protein</topology>
    </subcellularLocation>
</comment>
<organism evidence="7 8">
    <name type="scientific">Pinctada imbricata</name>
    <name type="common">Atlantic pearl-oyster</name>
    <name type="synonym">Pinctada martensii</name>
    <dbReference type="NCBI Taxonomy" id="66713"/>
    <lineage>
        <taxon>Eukaryota</taxon>
        <taxon>Metazoa</taxon>
        <taxon>Spiralia</taxon>
        <taxon>Lophotrochozoa</taxon>
        <taxon>Mollusca</taxon>
        <taxon>Bivalvia</taxon>
        <taxon>Autobranchia</taxon>
        <taxon>Pteriomorphia</taxon>
        <taxon>Pterioida</taxon>
        <taxon>Pterioidea</taxon>
        <taxon>Pteriidae</taxon>
        <taxon>Pinctada</taxon>
    </lineage>
</organism>
<feature type="transmembrane region" description="Helical" evidence="5">
    <location>
        <begin position="152"/>
        <end position="175"/>
    </location>
</feature>
<reference evidence="7" key="1">
    <citation type="submission" date="2019-08" db="EMBL/GenBank/DDBJ databases">
        <title>The improved chromosome-level genome for the pearl oyster Pinctada fucata martensii using PacBio sequencing and Hi-C.</title>
        <authorList>
            <person name="Zheng Z."/>
        </authorList>
    </citation>
    <scope>NUCLEOTIDE SEQUENCE</scope>
    <source>
        <strain evidence="7">ZZ-2019</strain>
        <tissue evidence="7">Adductor muscle</tissue>
    </source>
</reference>
<evidence type="ECO:0000313" key="8">
    <source>
        <dbReference type="Proteomes" id="UP001186944"/>
    </source>
</evidence>
<feature type="transmembrane region" description="Helical" evidence="5">
    <location>
        <begin position="312"/>
        <end position="331"/>
    </location>
</feature>
<evidence type="ECO:0000256" key="3">
    <source>
        <dbReference type="ARBA" id="ARBA00022989"/>
    </source>
</evidence>
<keyword evidence="8" id="KW-1185">Reference proteome</keyword>
<feature type="transmembrane region" description="Helical" evidence="5">
    <location>
        <begin position="82"/>
        <end position="100"/>
    </location>
</feature>
<evidence type="ECO:0000256" key="4">
    <source>
        <dbReference type="ARBA" id="ARBA00023136"/>
    </source>
</evidence>
<feature type="transmembrane region" description="Helical" evidence="5">
    <location>
        <begin position="187"/>
        <end position="210"/>
    </location>
</feature>
<dbReference type="Proteomes" id="UP001186944">
    <property type="component" value="Unassembled WGS sequence"/>
</dbReference>
<sequence length="425" mass="46943">MWVICGVYNMLCAVCYAELGTTIPQSGGEYVYIKRAFGEIPGFVCVWINFLLICPLGIAASALIFSLYILKPAFPNCNVPEEGLALIAAVIVCFLIALNCRNVKWAAKVQVVITASKLIALATVIVIGMYYIGKGETENFQDPFEGSDYSAGAIAISFYSGFWAYSGWSYLNFLVDELVEPNKNLPRAILISMTIVISTYIVANIAYVAVLTPYQMLQSPAVAVTFGDMTMGVMVWVMPVLIAVSVCGTMNGCALTFSRLFFVAAQNKQFPNFMGMIDVKNLTPSPSLLVILVLTLLYTSSKDIFYLIEMEGFGFASVLTMVFAGQIYLRYKEPDLPRPIKLPIILPIVLFLVSLSIVILTFAQKPKESWMALGLVAIGVMLYIICVKWKSKPKGISEKMDKFTLLLQKVLVVIPPENPDEVDWE</sequence>
<comment type="caution">
    <text evidence="7">The sequence shown here is derived from an EMBL/GenBank/DDBJ whole genome shotgun (WGS) entry which is preliminary data.</text>
</comment>
<dbReference type="InterPro" id="IPR050598">
    <property type="entry name" value="AminoAcid_Transporter"/>
</dbReference>
<evidence type="ECO:0000256" key="6">
    <source>
        <dbReference type="SAM" id="SignalP"/>
    </source>
</evidence>
<dbReference type="Gene3D" id="1.20.1740.10">
    <property type="entry name" value="Amino acid/polyamine transporter I"/>
    <property type="match status" value="1"/>
</dbReference>
<protein>
    <submittedName>
        <fullName evidence="7">Uncharacterized protein</fullName>
    </submittedName>
</protein>
<dbReference type="GO" id="GO:0015179">
    <property type="term" value="F:L-amino acid transmembrane transporter activity"/>
    <property type="evidence" value="ECO:0007669"/>
    <property type="project" value="TreeGrafter"/>
</dbReference>
<evidence type="ECO:0000256" key="1">
    <source>
        <dbReference type="ARBA" id="ARBA00004141"/>
    </source>
</evidence>
<feature type="signal peptide" evidence="6">
    <location>
        <begin position="1"/>
        <end position="17"/>
    </location>
</feature>
<name>A0AA89C4K4_PINIB</name>
<dbReference type="InterPro" id="IPR002293">
    <property type="entry name" value="AA/rel_permease1"/>
</dbReference>
<evidence type="ECO:0000313" key="7">
    <source>
        <dbReference type="EMBL" id="KAK3099142.1"/>
    </source>
</evidence>
<evidence type="ECO:0000256" key="2">
    <source>
        <dbReference type="ARBA" id="ARBA00022692"/>
    </source>
</evidence>
<proteinExistence type="predicted"/>
<feature type="transmembrane region" description="Helical" evidence="5">
    <location>
        <begin position="112"/>
        <end position="132"/>
    </location>
</feature>
<accession>A0AA89C4K4</accession>
<feature type="transmembrane region" description="Helical" evidence="5">
    <location>
        <begin position="44"/>
        <end position="70"/>
    </location>
</feature>
<feature type="transmembrane region" description="Helical" evidence="5">
    <location>
        <begin position="282"/>
        <end position="300"/>
    </location>
</feature>
<feature type="transmembrane region" description="Helical" evidence="5">
    <location>
        <begin position="369"/>
        <end position="389"/>
    </location>
</feature>
<keyword evidence="6" id="KW-0732">Signal</keyword>
<gene>
    <name evidence="7" type="ORF">FSP39_000073</name>
</gene>
<dbReference type="GO" id="GO:0016020">
    <property type="term" value="C:membrane"/>
    <property type="evidence" value="ECO:0007669"/>
    <property type="project" value="UniProtKB-SubCell"/>
</dbReference>
<dbReference type="Pfam" id="PF13520">
    <property type="entry name" value="AA_permease_2"/>
    <property type="match status" value="1"/>
</dbReference>
<keyword evidence="2 5" id="KW-0812">Transmembrane</keyword>
<dbReference type="PANTHER" id="PTHR11785:SF528">
    <property type="entry name" value="AMINO ACID TRANSPORTER PROTEIN JHI-21"/>
    <property type="match status" value="1"/>
</dbReference>
<feature type="transmembrane region" description="Helical" evidence="5">
    <location>
        <begin position="343"/>
        <end position="363"/>
    </location>
</feature>
<keyword evidence="3 5" id="KW-1133">Transmembrane helix</keyword>
<dbReference type="AlphaFoldDB" id="A0AA89C4K4"/>
<evidence type="ECO:0000256" key="5">
    <source>
        <dbReference type="SAM" id="Phobius"/>
    </source>
</evidence>
<feature type="transmembrane region" description="Helical" evidence="5">
    <location>
        <begin position="236"/>
        <end position="262"/>
    </location>
</feature>
<dbReference type="PANTHER" id="PTHR11785">
    <property type="entry name" value="AMINO ACID TRANSPORTER"/>
    <property type="match status" value="1"/>
</dbReference>
<keyword evidence="4 5" id="KW-0472">Membrane</keyword>
<dbReference type="PIRSF" id="PIRSF006060">
    <property type="entry name" value="AA_transporter"/>
    <property type="match status" value="1"/>
</dbReference>
<dbReference type="EMBL" id="VSWD01000006">
    <property type="protein sequence ID" value="KAK3099142.1"/>
    <property type="molecule type" value="Genomic_DNA"/>
</dbReference>